<dbReference type="Pfam" id="PF00534">
    <property type="entry name" value="Glycos_transf_1"/>
    <property type="match status" value="1"/>
</dbReference>
<dbReference type="InterPro" id="IPR001296">
    <property type="entry name" value="Glyco_trans_1"/>
</dbReference>
<evidence type="ECO:0000259" key="2">
    <source>
        <dbReference type="Pfam" id="PF00534"/>
    </source>
</evidence>
<dbReference type="CDD" id="cd03801">
    <property type="entry name" value="GT4_PimA-like"/>
    <property type="match status" value="1"/>
</dbReference>
<evidence type="ECO:0000313" key="3">
    <source>
        <dbReference type="EMBL" id="MBP4140524.1"/>
    </source>
</evidence>
<organism evidence="3 4">
    <name type="scientific">Flavobacterium flabelliforme</name>
    <dbReference type="NCBI Taxonomy" id="2816119"/>
    <lineage>
        <taxon>Bacteria</taxon>
        <taxon>Pseudomonadati</taxon>
        <taxon>Bacteroidota</taxon>
        <taxon>Flavobacteriia</taxon>
        <taxon>Flavobacteriales</taxon>
        <taxon>Flavobacteriaceae</taxon>
        <taxon>Flavobacterium</taxon>
    </lineage>
</organism>
<dbReference type="Gene3D" id="3.40.50.2000">
    <property type="entry name" value="Glycogen Phosphorylase B"/>
    <property type="match status" value="1"/>
</dbReference>
<keyword evidence="1" id="KW-0812">Transmembrane</keyword>
<keyword evidence="1" id="KW-0472">Membrane</keyword>
<sequence>MFFDYSDSTHISKEFKDNAYCFFITSKRRRKYAYYFIKIISYIFPVTIFGCNSNVFYNFISRLKGKVKSIDLTHAFSFPEKGMEISSLPFVDLIDKRVVINQKTKIDYEHLYKENNIEKKLLNRFVIIPNGILISDFKNDIDSRFENFTIGFVGRNSPEKRPELFFDIVKDLNIKSKVIGDNFDFYKTHFPNVKYFENCNEQKTIREQFSEISLLIVSSSREGFPLVIMEAMELGIPVIATNVGSISEHIINHKNGYLGPVEYLDFLDFSKLIIKRLVSDKALYFSISSNAREYAILNFNIKRFKDQYRKLFYE</sequence>
<dbReference type="PANTHER" id="PTHR12526">
    <property type="entry name" value="GLYCOSYLTRANSFERASE"/>
    <property type="match status" value="1"/>
</dbReference>
<evidence type="ECO:0000256" key="1">
    <source>
        <dbReference type="SAM" id="Phobius"/>
    </source>
</evidence>
<name>A0ABS5CPK4_9FLAO</name>
<comment type="caution">
    <text evidence="3">The sequence shown here is derived from an EMBL/GenBank/DDBJ whole genome shotgun (WGS) entry which is preliminary data.</text>
</comment>
<dbReference type="RefSeq" id="WP_210644316.1">
    <property type="nucleotide sequence ID" value="NZ_JAGFBU010000001.1"/>
</dbReference>
<gene>
    <name evidence="3" type="ORF">J3S90_01760</name>
</gene>
<proteinExistence type="predicted"/>
<feature type="transmembrane region" description="Helical" evidence="1">
    <location>
        <begin position="32"/>
        <end position="50"/>
    </location>
</feature>
<dbReference type="PANTHER" id="PTHR12526:SF638">
    <property type="entry name" value="SPORE COAT PROTEIN SA"/>
    <property type="match status" value="1"/>
</dbReference>
<reference evidence="3 4" key="1">
    <citation type="submission" date="2021-03" db="EMBL/GenBank/DDBJ databases">
        <title>Flavobacterium Flabelliformis Sp. Nov. And Flavobacterium Geliluteum Sp. Nov., Two Novel Multidrug Resistant Psychrophilic Species Isolated From Antarctica.</title>
        <authorList>
            <person name="Kralova S."/>
            <person name="Busse H.J."/>
            <person name="Bezdicek M."/>
            <person name="Nykrynova M."/>
            <person name="Kroupova E."/>
            <person name="Krsek D."/>
            <person name="Sedlacek I."/>
        </authorList>
    </citation>
    <scope>NUCLEOTIDE SEQUENCE [LARGE SCALE GENOMIC DNA]</scope>
    <source>
        <strain evidence="3 4">P4023</strain>
    </source>
</reference>
<protein>
    <submittedName>
        <fullName evidence="3">Glycosyltransferase family 4 protein</fullName>
    </submittedName>
</protein>
<dbReference type="Proteomes" id="UP000674217">
    <property type="component" value="Unassembled WGS sequence"/>
</dbReference>
<keyword evidence="1" id="KW-1133">Transmembrane helix</keyword>
<evidence type="ECO:0000313" key="4">
    <source>
        <dbReference type="Proteomes" id="UP000674217"/>
    </source>
</evidence>
<keyword evidence="4" id="KW-1185">Reference proteome</keyword>
<dbReference type="SUPFAM" id="SSF53756">
    <property type="entry name" value="UDP-Glycosyltransferase/glycogen phosphorylase"/>
    <property type="match status" value="1"/>
</dbReference>
<feature type="domain" description="Glycosyl transferase family 1" evidence="2">
    <location>
        <begin position="145"/>
        <end position="293"/>
    </location>
</feature>
<dbReference type="EMBL" id="JAGFBU010000001">
    <property type="protein sequence ID" value="MBP4140524.1"/>
    <property type="molecule type" value="Genomic_DNA"/>
</dbReference>
<accession>A0ABS5CPK4</accession>